<dbReference type="GO" id="GO:0006144">
    <property type="term" value="P:purine nucleobase metabolic process"/>
    <property type="evidence" value="ECO:0007669"/>
    <property type="project" value="InterPro"/>
</dbReference>
<dbReference type="PROSITE" id="PS51085">
    <property type="entry name" value="2FE2S_FER_2"/>
    <property type="match status" value="1"/>
</dbReference>
<dbReference type="InterPro" id="IPR050033">
    <property type="entry name" value="XdhC_XDHase"/>
</dbReference>
<dbReference type="GO" id="GO:0051537">
    <property type="term" value="F:2 iron, 2 sulfur cluster binding"/>
    <property type="evidence" value="ECO:0007669"/>
    <property type="project" value="UniProtKB-KW"/>
</dbReference>
<feature type="domain" description="2Fe-2S ferredoxin-type" evidence="6">
    <location>
        <begin position="4"/>
        <end position="80"/>
    </location>
</feature>
<dbReference type="STRING" id="1121316.SAMN02745207_00363"/>
<dbReference type="InterPro" id="IPR036010">
    <property type="entry name" value="2Fe-2S_ferredoxin-like_sf"/>
</dbReference>
<dbReference type="SUPFAM" id="SSF54292">
    <property type="entry name" value="2Fe-2S ferredoxin-like"/>
    <property type="match status" value="1"/>
</dbReference>
<keyword evidence="4" id="KW-0408">Iron</keyword>
<dbReference type="PROSITE" id="PS00197">
    <property type="entry name" value="2FE2S_FER_1"/>
    <property type="match status" value="1"/>
</dbReference>
<dbReference type="InterPro" id="IPR012675">
    <property type="entry name" value="Beta-grasp_dom_sf"/>
</dbReference>
<dbReference type="Pfam" id="PF01799">
    <property type="entry name" value="Fer2_2"/>
    <property type="match status" value="1"/>
</dbReference>
<dbReference type="CDD" id="cd00207">
    <property type="entry name" value="fer2"/>
    <property type="match status" value="1"/>
</dbReference>
<proteinExistence type="predicted"/>
<dbReference type="EMBL" id="FQXM01000002">
    <property type="protein sequence ID" value="SHH18926.1"/>
    <property type="molecule type" value="Genomic_DNA"/>
</dbReference>
<keyword evidence="1" id="KW-0001">2Fe-2S</keyword>
<dbReference type="RefSeq" id="WP_073336376.1">
    <property type="nucleotide sequence ID" value="NZ_FQXM01000002.1"/>
</dbReference>
<dbReference type="Pfam" id="PF00111">
    <property type="entry name" value="Fer2"/>
    <property type="match status" value="1"/>
</dbReference>
<accession>A0A1M5QYH6</accession>
<organism evidence="7 8">
    <name type="scientific">Clostridium grantii DSM 8605</name>
    <dbReference type="NCBI Taxonomy" id="1121316"/>
    <lineage>
        <taxon>Bacteria</taxon>
        <taxon>Bacillati</taxon>
        <taxon>Bacillota</taxon>
        <taxon>Clostridia</taxon>
        <taxon>Eubacteriales</taxon>
        <taxon>Clostridiaceae</taxon>
        <taxon>Clostridium</taxon>
    </lineage>
</organism>
<dbReference type="GO" id="GO:0046872">
    <property type="term" value="F:metal ion binding"/>
    <property type="evidence" value="ECO:0007669"/>
    <property type="project" value="UniProtKB-KW"/>
</dbReference>
<dbReference type="InterPro" id="IPR036884">
    <property type="entry name" value="2Fe-2S-bd_dom_sf"/>
</dbReference>
<name>A0A1M5QYH6_9CLOT</name>
<evidence type="ECO:0000256" key="1">
    <source>
        <dbReference type="ARBA" id="ARBA00022714"/>
    </source>
</evidence>
<reference evidence="7 8" key="1">
    <citation type="submission" date="2016-11" db="EMBL/GenBank/DDBJ databases">
        <authorList>
            <person name="Jaros S."/>
            <person name="Januszkiewicz K."/>
            <person name="Wedrychowicz H."/>
        </authorList>
    </citation>
    <scope>NUCLEOTIDE SEQUENCE [LARGE SCALE GENOMIC DNA]</scope>
    <source>
        <strain evidence="7 8">DSM 8605</strain>
    </source>
</reference>
<dbReference type="Gene3D" id="1.10.150.120">
    <property type="entry name" value="[2Fe-2S]-binding domain"/>
    <property type="match status" value="1"/>
</dbReference>
<keyword evidence="2" id="KW-0479">Metal-binding</keyword>
<sequence length="161" mass="17846">MANVILNCTINGEEKQVMIDDRESLADVLRNKFQLLSVKKGCEVGECGACTVLIDDEAFDSCIYLAVWAEGKKIRTTEGLMDEEGNISDIQKSFIDEGAVQCGFCTCGFVMSSIPVLEDDKKYKTEEIKKKLSGNFCRCTGYENILSAVEKVKNKDSESDI</sequence>
<evidence type="ECO:0000256" key="4">
    <source>
        <dbReference type="ARBA" id="ARBA00023004"/>
    </source>
</evidence>
<keyword evidence="8" id="KW-1185">Reference proteome</keyword>
<evidence type="ECO:0000256" key="5">
    <source>
        <dbReference type="ARBA" id="ARBA00023014"/>
    </source>
</evidence>
<dbReference type="NCBIfam" id="NF043084">
    <property type="entry name" value="XdhC_XDHase"/>
    <property type="match status" value="1"/>
</dbReference>
<dbReference type="Proteomes" id="UP000184447">
    <property type="component" value="Unassembled WGS sequence"/>
</dbReference>
<dbReference type="Gene3D" id="3.10.20.30">
    <property type="match status" value="1"/>
</dbReference>
<keyword evidence="5" id="KW-0411">Iron-sulfur</keyword>
<dbReference type="SUPFAM" id="SSF47741">
    <property type="entry name" value="CO dehydrogenase ISP C-domain like"/>
    <property type="match status" value="1"/>
</dbReference>
<evidence type="ECO:0000256" key="3">
    <source>
        <dbReference type="ARBA" id="ARBA00023002"/>
    </source>
</evidence>
<dbReference type="PANTHER" id="PTHR44379">
    <property type="entry name" value="OXIDOREDUCTASE WITH IRON-SULFUR SUBUNIT"/>
    <property type="match status" value="1"/>
</dbReference>
<dbReference type="PANTHER" id="PTHR44379:SF8">
    <property type="entry name" value="XANTHINE DEHYDROGENASE IRON-SULFUR-BINDING SUBUNIT XDHC-RELATED"/>
    <property type="match status" value="1"/>
</dbReference>
<gene>
    <name evidence="7" type="ORF">SAMN02745207_00363</name>
</gene>
<dbReference type="InterPro" id="IPR006058">
    <property type="entry name" value="2Fe2S_fd_BS"/>
</dbReference>
<dbReference type="InterPro" id="IPR002888">
    <property type="entry name" value="2Fe-2S-bd"/>
</dbReference>
<evidence type="ECO:0000313" key="8">
    <source>
        <dbReference type="Proteomes" id="UP000184447"/>
    </source>
</evidence>
<evidence type="ECO:0000256" key="2">
    <source>
        <dbReference type="ARBA" id="ARBA00022723"/>
    </source>
</evidence>
<dbReference type="GO" id="GO:0004854">
    <property type="term" value="F:xanthine dehydrogenase activity"/>
    <property type="evidence" value="ECO:0007669"/>
    <property type="project" value="InterPro"/>
</dbReference>
<keyword evidence="3" id="KW-0560">Oxidoreductase</keyword>
<evidence type="ECO:0000313" key="7">
    <source>
        <dbReference type="EMBL" id="SHH18926.1"/>
    </source>
</evidence>
<protein>
    <submittedName>
        <fullName evidence="7">Carbon-monoxide dehydrogenase small subunit</fullName>
    </submittedName>
</protein>
<dbReference type="InterPro" id="IPR051452">
    <property type="entry name" value="Diverse_Oxidoreductases"/>
</dbReference>
<dbReference type="InterPro" id="IPR001041">
    <property type="entry name" value="2Fe-2S_ferredoxin-type"/>
</dbReference>
<dbReference type="AlphaFoldDB" id="A0A1M5QYH6"/>
<evidence type="ECO:0000259" key="6">
    <source>
        <dbReference type="PROSITE" id="PS51085"/>
    </source>
</evidence>
<dbReference type="OrthoDB" id="9796880at2"/>